<evidence type="ECO:0000256" key="1">
    <source>
        <dbReference type="ARBA" id="ARBA00004401"/>
    </source>
</evidence>
<comment type="subcellular location">
    <subcellularLocation>
        <location evidence="1">Cell membrane</location>
        <topology evidence="1">Single-pass type II membrane protein</topology>
    </subcellularLocation>
</comment>
<evidence type="ECO:0000313" key="6">
    <source>
        <dbReference type="Proteomes" id="UP000010552"/>
    </source>
</evidence>
<dbReference type="SMR" id="L5L204"/>
<proteinExistence type="predicted"/>
<dbReference type="STRING" id="9402.L5L204"/>
<protein>
    <submittedName>
        <fullName evidence="5">Early activation antigen CD69</fullName>
    </submittedName>
</protein>
<dbReference type="GO" id="GO:0030246">
    <property type="term" value="F:carbohydrate binding"/>
    <property type="evidence" value="ECO:0007669"/>
    <property type="project" value="UniProtKB-KW"/>
</dbReference>
<dbReference type="AlphaFoldDB" id="L5L204"/>
<dbReference type="CDD" id="cd03593">
    <property type="entry name" value="CLECT_NK_receptors_like"/>
    <property type="match status" value="1"/>
</dbReference>
<reference evidence="6" key="1">
    <citation type="journal article" date="2013" name="Science">
        <title>Comparative analysis of bat genomes provides insight into the evolution of flight and immunity.</title>
        <authorList>
            <person name="Zhang G."/>
            <person name="Cowled C."/>
            <person name="Shi Z."/>
            <person name="Huang Z."/>
            <person name="Bishop-Lilly K.A."/>
            <person name="Fang X."/>
            <person name="Wynne J.W."/>
            <person name="Xiong Z."/>
            <person name="Baker M.L."/>
            <person name="Zhao W."/>
            <person name="Tachedjian M."/>
            <person name="Zhu Y."/>
            <person name="Zhou P."/>
            <person name="Jiang X."/>
            <person name="Ng J."/>
            <person name="Yang L."/>
            <person name="Wu L."/>
            <person name="Xiao J."/>
            <person name="Feng Y."/>
            <person name="Chen Y."/>
            <person name="Sun X."/>
            <person name="Zhang Y."/>
            <person name="Marsh G.A."/>
            <person name="Crameri G."/>
            <person name="Broder C.C."/>
            <person name="Frey K.G."/>
            <person name="Wang L.F."/>
            <person name="Wang J."/>
        </authorList>
    </citation>
    <scope>NUCLEOTIDE SEQUENCE [LARGE SCALE GENOMIC DNA]</scope>
</reference>
<feature type="transmembrane region" description="Helical" evidence="3">
    <location>
        <begin position="108"/>
        <end position="128"/>
    </location>
</feature>
<dbReference type="InterPro" id="IPR033992">
    <property type="entry name" value="NKR-like_CTLD"/>
</dbReference>
<dbReference type="SUPFAM" id="SSF56436">
    <property type="entry name" value="C-type lectin-like"/>
    <property type="match status" value="2"/>
</dbReference>
<accession>L5L204</accession>
<keyword evidence="6" id="KW-1185">Reference proteome</keyword>
<dbReference type="GO" id="GO:0005886">
    <property type="term" value="C:plasma membrane"/>
    <property type="evidence" value="ECO:0007669"/>
    <property type="project" value="UniProtKB-SubCell"/>
</dbReference>
<dbReference type="Gene3D" id="3.10.100.10">
    <property type="entry name" value="Mannose-Binding Protein A, subunit A"/>
    <property type="match status" value="2"/>
</dbReference>
<evidence type="ECO:0000256" key="2">
    <source>
        <dbReference type="ARBA" id="ARBA00022734"/>
    </source>
</evidence>
<gene>
    <name evidence="5" type="ORF">PAL_GLEAN10000813</name>
</gene>
<dbReference type="Pfam" id="PF00059">
    <property type="entry name" value="Lectin_C"/>
    <property type="match status" value="2"/>
</dbReference>
<keyword evidence="3" id="KW-0812">Transmembrane</keyword>
<keyword evidence="3" id="KW-0472">Membrane</keyword>
<keyword evidence="2" id="KW-0430">Lectin</keyword>
<dbReference type="InterPro" id="IPR016186">
    <property type="entry name" value="C-type_lectin-like/link_sf"/>
</dbReference>
<dbReference type="FunCoup" id="L5L204">
    <property type="interactions" value="120"/>
</dbReference>
<name>L5L204_PTEAL</name>
<dbReference type="SMART" id="SM00034">
    <property type="entry name" value="CLECT"/>
    <property type="match status" value="1"/>
</dbReference>
<dbReference type="PANTHER" id="PTHR45710">
    <property type="entry name" value="C-TYPE LECTIN DOMAIN-CONTAINING PROTEIN 180"/>
    <property type="match status" value="1"/>
</dbReference>
<dbReference type="InterPro" id="IPR016187">
    <property type="entry name" value="CTDL_fold"/>
</dbReference>
<dbReference type="PROSITE" id="PS50041">
    <property type="entry name" value="C_TYPE_LECTIN_2"/>
    <property type="match status" value="2"/>
</dbReference>
<evidence type="ECO:0000256" key="3">
    <source>
        <dbReference type="SAM" id="Phobius"/>
    </source>
</evidence>
<dbReference type="InParanoid" id="L5L204"/>
<evidence type="ECO:0000313" key="5">
    <source>
        <dbReference type="EMBL" id="ELK17073.1"/>
    </source>
</evidence>
<dbReference type="InterPro" id="IPR001304">
    <property type="entry name" value="C-type_lectin-like"/>
</dbReference>
<dbReference type="Proteomes" id="UP000010552">
    <property type="component" value="Unassembled WGS sequence"/>
</dbReference>
<feature type="domain" description="C-type lectin" evidence="4">
    <location>
        <begin position="162"/>
        <end position="265"/>
    </location>
</feature>
<keyword evidence="3" id="KW-1133">Transmembrane helix</keyword>
<dbReference type="InterPro" id="IPR050828">
    <property type="entry name" value="C-type_lectin/matrix_domain"/>
</dbReference>
<sequence length="269" mass="30501">MNFLRQHKCTSDHWIGLHMTESQMGKWINGIIFNNWFDVRGNEKCAYLSDDGAATARCYTERKWICRGKKGTRSISSGLSPQEDGDNAASPHFATYHEGSLQVPIPCAVVNVVIITVLIIALISLSVGRYNCPAQYNCSDQYNCPEPSNSHVSSCPDDWIGYQKKCYFISNITRNQTFAEKSCSEHNATLALIDSEKDMIFLKRYVGRAEHWIGLKNEAEQTWKWLNGKEFNNWFNLTGSGNCAFLKSTEVSSTKCGKNLHWICSRPFK</sequence>
<feature type="domain" description="C-type lectin" evidence="4">
    <location>
        <begin position="1"/>
        <end position="67"/>
    </location>
</feature>
<organism evidence="5 6">
    <name type="scientific">Pteropus alecto</name>
    <name type="common">Black flying fox</name>
    <dbReference type="NCBI Taxonomy" id="9402"/>
    <lineage>
        <taxon>Eukaryota</taxon>
        <taxon>Metazoa</taxon>
        <taxon>Chordata</taxon>
        <taxon>Craniata</taxon>
        <taxon>Vertebrata</taxon>
        <taxon>Euteleostomi</taxon>
        <taxon>Mammalia</taxon>
        <taxon>Eutheria</taxon>
        <taxon>Laurasiatheria</taxon>
        <taxon>Chiroptera</taxon>
        <taxon>Yinpterochiroptera</taxon>
        <taxon>Pteropodoidea</taxon>
        <taxon>Pteropodidae</taxon>
        <taxon>Pteropodinae</taxon>
        <taxon>Pteropus</taxon>
    </lineage>
</organism>
<evidence type="ECO:0000259" key="4">
    <source>
        <dbReference type="PROSITE" id="PS50041"/>
    </source>
</evidence>
<dbReference type="PANTHER" id="PTHR45710:SF31">
    <property type="entry name" value="EARLY ACTIVATION ANTIGEN CD69"/>
    <property type="match status" value="1"/>
</dbReference>
<dbReference type="EMBL" id="KB030410">
    <property type="protein sequence ID" value="ELK17073.1"/>
    <property type="molecule type" value="Genomic_DNA"/>
</dbReference>
<dbReference type="eggNOG" id="KOG4297">
    <property type="taxonomic scope" value="Eukaryota"/>
</dbReference>